<name>A0A1I8GHK6_9PLAT</name>
<evidence type="ECO:0000313" key="1">
    <source>
        <dbReference type="Proteomes" id="UP000095280"/>
    </source>
</evidence>
<proteinExistence type="predicted"/>
<protein>
    <submittedName>
        <fullName evidence="2">Sin3a_C domain-containing protein</fullName>
    </submittedName>
</protein>
<dbReference type="Proteomes" id="UP000095280">
    <property type="component" value="Unplaced"/>
</dbReference>
<reference evidence="2" key="1">
    <citation type="submission" date="2016-11" db="UniProtKB">
        <authorList>
            <consortium name="WormBaseParasite"/>
        </authorList>
    </citation>
    <scope>IDENTIFICATION</scope>
</reference>
<organism evidence="1 2">
    <name type="scientific">Macrostomum lignano</name>
    <dbReference type="NCBI Taxonomy" id="282301"/>
    <lineage>
        <taxon>Eukaryota</taxon>
        <taxon>Metazoa</taxon>
        <taxon>Spiralia</taxon>
        <taxon>Lophotrochozoa</taxon>
        <taxon>Platyhelminthes</taxon>
        <taxon>Rhabditophora</taxon>
        <taxon>Macrostomorpha</taxon>
        <taxon>Macrostomida</taxon>
        <taxon>Macrostomidae</taxon>
        <taxon>Macrostomum</taxon>
    </lineage>
</organism>
<accession>A0A1I8GHK6</accession>
<keyword evidence="1" id="KW-1185">Reference proteome</keyword>
<evidence type="ECO:0000313" key="2">
    <source>
        <dbReference type="WBParaSite" id="maker-uti_cns_0001891-snap-gene-0.4-mRNA-1"/>
    </source>
</evidence>
<sequence>MTASEVGHNILLAHVMQMLHYLVRFGYYNSTTDIKKLLKPLLDLLDGRNDKPLPRAATTDYDKVLQHYQTVDRYKKSRETKAVVDAKHQAMRVLDLFFNFRFNVRLKRFVAEFKDVQFMAQNTLSSAQDPLAGLLNENYDLNKSAGPGAHHGQVGRVHKMVDDESHVMRRLIGSKMTDSDVEKMCSILSKFSRVCHLEEEPEERHPMNQAILYNHGLLNDIFDLVSQDIDINLLVSRSSRFNLPYRIIKIELRCREMLYSKVLRVRSA</sequence>
<dbReference type="WBParaSite" id="maker-uti_cns_0001891-snap-gene-0.4-mRNA-1">
    <property type="protein sequence ID" value="maker-uti_cns_0001891-snap-gene-0.4-mRNA-1"/>
    <property type="gene ID" value="maker-uti_cns_0001891-snap-gene-0.4"/>
</dbReference>
<dbReference type="AlphaFoldDB" id="A0A1I8GHK6"/>